<proteinExistence type="predicted"/>
<sequence length="145" mass="16362">MEPQHLGLAMIHQHDQIGPIRQIRAGLRLDSIDDRPVPLHFRRHEVGQRPQVWRNRTTSESVWPSQFIAQDRGKQSIESYSSDTPTTATAPATATHSSANAQPATCAEVPRFHVIRSTDAHQPSKSRHIRIHGKPRRCAPIDSQF</sequence>
<name>A0AAF3F8L7_9BILA</name>
<keyword evidence="2" id="KW-1185">Reference proteome</keyword>
<dbReference type="WBParaSite" id="MBELARI_LOCUS3170.1">
    <property type="protein sequence ID" value="MBELARI_LOCUS3170.1"/>
    <property type="gene ID" value="MBELARI_LOCUS3170"/>
</dbReference>
<evidence type="ECO:0000256" key="1">
    <source>
        <dbReference type="SAM" id="MobiDB-lite"/>
    </source>
</evidence>
<organism evidence="2 3">
    <name type="scientific">Mesorhabditis belari</name>
    <dbReference type="NCBI Taxonomy" id="2138241"/>
    <lineage>
        <taxon>Eukaryota</taxon>
        <taxon>Metazoa</taxon>
        <taxon>Ecdysozoa</taxon>
        <taxon>Nematoda</taxon>
        <taxon>Chromadorea</taxon>
        <taxon>Rhabditida</taxon>
        <taxon>Rhabditina</taxon>
        <taxon>Rhabditomorpha</taxon>
        <taxon>Rhabditoidea</taxon>
        <taxon>Rhabditidae</taxon>
        <taxon>Mesorhabditinae</taxon>
        <taxon>Mesorhabditis</taxon>
    </lineage>
</organism>
<protein>
    <submittedName>
        <fullName evidence="3">Uncharacterized protein</fullName>
    </submittedName>
</protein>
<dbReference type="Proteomes" id="UP000887575">
    <property type="component" value="Unassembled WGS sequence"/>
</dbReference>
<accession>A0AAF3F8L7</accession>
<evidence type="ECO:0000313" key="3">
    <source>
        <dbReference type="WBParaSite" id="MBELARI_LOCUS3170.1"/>
    </source>
</evidence>
<evidence type="ECO:0000313" key="2">
    <source>
        <dbReference type="Proteomes" id="UP000887575"/>
    </source>
</evidence>
<feature type="region of interest" description="Disordered" evidence="1">
    <location>
        <begin position="68"/>
        <end position="104"/>
    </location>
</feature>
<feature type="compositionally biased region" description="Low complexity" evidence="1">
    <location>
        <begin position="84"/>
        <end position="95"/>
    </location>
</feature>
<dbReference type="AlphaFoldDB" id="A0AAF3F8L7"/>
<reference evidence="3" key="1">
    <citation type="submission" date="2024-02" db="UniProtKB">
        <authorList>
            <consortium name="WormBaseParasite"/>
        </authorList>
    </citation>
    <scope>IDENTIFICATION</scope>
</reference>